<evidence type="ECO:0000256" key="1">
    <source>
        <dbReference type="ARBA" id="ARBA00022741"/>
    </source>
</evidence>
<dbReference type="SUPFAM" id="SSF50465">
    <property type="entry name" value="EF-Tu/eEF-1alpha/eIF2-gamma C-terminal domain"/>
    <property type="match status" value="1"/>
</dbReference>
<evidence type="ECO:0000313" key="3">
    <source>
        <dbReference type="EMBL" id="MCL6683422.1"/>
    </source>
</evidence>
<keyword evidence="4" id="KW-1185">Reference proteome</keyword>
<comment type="caution">
    <text evidence="3">The sequence shown here is derived from an EMBL/GenBank/DDBJ whole genome shotgun (WGS) entry which is preliminary data.</text>
</comment>
<protein>
    <recommendedName>
        <fullName evidence="5">Translation elongation factor EFTu/EF1A C-terminal domain-containing protein</fullName>
    </recommendedName>
</protein>
<gene>
    <name evidence="3" type="ORF">LZ536_05820</name>
</gene>
<evidence type="ECO:0000313" key="4">
    <source>
        <dbReference type="Proteomes" id="UP001165363"/>
    </source>
</evidence>
<accession>A0ABT0RLS7</accession>
<dbReference type="InterPro" id="IPR009001">
    <property type="entry name" value="Transl_elong_EF1A/Init_IF2_C"/>
</dbReference>
<reference evidence="3" key="1">
    <citation type="submission" date="2022-05" db="EMBL/GenBank/DDBJ databases">
        <authorList>
            <person name="Jo J.-H."/>
            <person name="Im W.-T."/>
        </authorList>
    </citation>
    <scope>NUCLEOTIDE SEQUENCE</scope>
    <source>
        <strain evidence="3">SE158</strain>
    </source>
</reference>
<dbReference type="Proteomes" id="UP001165363">
    <property type="component" value="Unassembled WGS sequence"/>
</dbReference>
<evidence type="ECO:0000256" key="2">
    <source>
        <dbReference type="ARBA" id="ARBA00023134"/>
    </source>
</evidence>
<name>A0ABT0RLS7_9SPHN</name>
<keyword evidence="1" id="KW-0547">Nucleotide-binding</keyword>
<evidence type="ECO:0008006" key="5">
    <source>
        <dbReference type="Google" id="ProtNLM"/>
    </source>
</evidence>
<sequence>MTKNEPDMVTVRAVVRFLSTAEGGRKGPIFGSYRPNHNFFGPDDRQMTVGFIELPDGVEVHPGHSVEASITLWWWPALEGQIYPGREWRIQEGSRLVAVGKVLEVL</sequence>
<organism evidence="3 4">
    <name type="scientific">Sphingomonas alba</name>
    <dbReference type="NCBI Taxonomy" id="2908208"/>
    <lineage>
        <taxon>Bacteria</taxon>
        <taxon>Pseudomonadati</taxon>
        <taxon>Pseudomonadota</taxon>
        <taxon>Alphaproteobacteria</taxon>
        <taxon>Sphingomonadales</taxon>
        <taxon>Sphingomonadaceae</taxon>
        <taxon>Sphingomonas</taxon>
    </lineage>
</organism>
<dbReference type="EMBL" id="JAMGBD010000001">
    <property type="protein sequence ID" value="MCL6683422.1"/>
    <property type="molecule type" value="Genomic_DNA"/>
</dbReference>
<proteinExistence type="predicted"/>
<keyword evidence="2" id="KW-0342">GTP-binding</keyword>
<dbReference type="Gene3D" id="2.40.30.10">
    <property type="entry name" value="Translation factors"/>
    <property type="match status" value="1"/>
</dbReference>
<dbReference type="RefSeq" id="WP_249847347.1">
    <property type="nucleotide sequence ID" value="NZ_JAMGBD010000001.1"/>
</dbReference>